<dbReference type="InterPro" id="IPR057561">
    <property type="entry name" value="NADase_transloc"/>
</dbReference>
<keyword evidence="4" id="KW-1185">Reference proteome</keyword>
<dbReference type="RefSeq" id="WP_215627694.1">
    <property type="nucleotide sequence ID" value="NZ_CP067089.2"/>
</dbReference>
<gene>
    <name evidence="3" type="ORF">JFL75_05580</name>
</gene>
<accession>A0A7T7XQ14</accession>
<evidence type="ECO:0000313" key="4">
    <source>
        <dbReference type="Proteomes" id="UP000595917"/>
    </source>
</evidence>
<dbReference type="NCBIfam" id="NF047619">
    <property type="entry name" value="NADase_discoid"/>
    <property type="match status" value="1"/>
</dbReference>
<feature type="domain" description="NAD glycohydrolase translocation F5/8 type C" evidence="2">
    <location>
        <begin position="126"/>
        <end position="277"/>
    </location>
</feature>
<dbReference type="AlphaFoldDB" id="A0A7T7XQ14"/>
<feature type="signal peptide" evidence="1">
    <location>
        <begin position="1"/>
        <end position="25"/>
    </location>
</feature>
<dbReference type="Pfam" id="PF25302">
    <property type="entry name" value="NADase_transloc"/>
    <property type="match status" value="1"/>
</dbReference>
<feature type="chain" id="PRO_5031521814" description="NAD glycohydrolase translocation F5/8 type C domain-containing protein" evidence="1">
    <location>
        <begin position="26"/>
        <end position="280"/>
    </location>
</feature>
<sequence>MKRRWFFIILCIFKTSFLFCLNYSASDLSRSITLTDTKIIFEESEKIFSPEYKILTNKEEYMITWEFSNGIAYINFNYTGKMFNGEENGEKKYLVLYDEPANHLYISFYNKDNELIYELFGWKYTIDGKNKVTAQASSELQEKNILYSAENILNLNKLIPWVEGIDGAGIGEKIKITRKENNYFFGMLLSNGFVDYNRPNLYVNNNRVKKIRIYYGETGNFTDFEINDSPHYQYIQFPYSYNEYWNSGIIIDYIEVEILDVYKGDRWDDTCINSIYILAD</sequence>
<organism evidence="3 4">
    <name type="scientific">Breznakiella homolactica</name>
    <dbReference type="NCBI Taxonomy" id="2798577"/>
    <lineage>
        <taxon>Bacteria</taxon>
        <taxon>Pseudomonadati</taxon>
        <taxon>Spirochaetota</taxon>
        <taxon>Spirochaetia</taxon>
        <taxon>Spirochaetales</taxon>
        <taxon>Breznakiellaceae</taxon>
        <taxon>Breznakiella</taxon>
    </lineage>
</organism>
<proteinExistence type="predicted"/>
<name>A0A7T7XQ14_9SPIR</name>
<dbReference type="EMBL" id="CP067089">
    <property type="protein sequence ID" value="QQO10390.1"/>
    <property type="molecule type" value="Genomic_DNA"/>
</dbReference>
<protein>
    <recommendedName>
        <fullName evidence="2">NAD glycohydrolase translocation F5/8 type C domain-containing protein</fullName>
    </recommendedName>
</protein>
<evidence type="ECO:0000256" key="1">
    <source>
        <dbReference type="SAM" id="SignalP"/>
    </source>
</evidence>
<keyword evidence="1" id="KW-0732">Signal</keyword>
<evidence type="ECO:0000313" key="3">
    <source>
        <dbReference type="EMBL" id="QQO10390.1"/>
    </source>
</evidence>
<reference evidence="3" key="1">
    <citation type="submission" date="2021-01" db="EMBL/GenBank/DDBJ databases">
        <title>Description of Breznakiella homolactica.</title>
        <authorList>
            <person name="Song Y."/>
            <person name="Brune A."/>
        </authorList>
    </citation>
    <scope>NUCLEOTIDE SEQUENCE</scope>
    <source>
        <strain evidence="3">RmG30</strain>
    </source>
</reference>
<evidence type="ECO:0000259" key="2">
    <source>
        <dbReference type="Pfam" id="PF25302"/>
    </source>
</evidence>
<dbReference type="KEGG" id="bhc:JFL75_05580"/>
<dbReference type="Proteomes" id="UP000595917">
    <property type="component" value="Chromosome"/>
</dbReference>